<dbReference type="AlphaFoldDB" id="F7XJS7"/>
<evidence type="ECO:0000313" key="1">
    <source>
        <dbReference type="EMBL" id="AEH83255.1"/>
    </source>
</evidence>
<keyword evidence="1" id="KW-0614">Plasmid</keyword>
<dbReference type="EMBL" id="CP001832">
    <property type="protein sequence ID" value="AEH83255.1"/>
    <property type="molecule type" value="Genomic_DNA"/>
</dbReference>
<reference evidence="1 2" key="1">
    <citation type="journal article" date="2011" name="J. Biotechnol.">
        <title>The complete genome sequence of the dominant Sinorhizobium meliloti field isolate SM11 extends the S. meliloti pan-genome.</title>
        <authorList>
            <person name="Schneiker-Bekel S."/>
            <person name="Wibberg D."/>
            <person name="Bekel T."/>
            <person name="Blom J."/>
            <person name="Linke B."/>
            <person name="Neuweger H."/>
            <person name="Stiens M."/>
            <person name="Vorholter F.J."/>
            <person name="Weidner S."/>
            <person name="Goesmann A."/>
            <person name="Puhler A."/>
            <person name="Schluter A."/>
        </authorList>
    </citation>
    <scope>NUCLEOTIDE SEQUENCE [LARGE SCALE GENOMIC DNA]</scope>
    <source>
        <strain evidence="1 2">SM11</strain>
        <plasmid evidence="2">pSmeSM11d</plasmid>
    </source>
</reference>
<gene>
    <name evidence="1" type="ordered locus">SM11_pD0423</name>
</gene>
<evidence type="ECO:0000313" key="2">
    <source>
        <dbReference type="Proteomes" id="UP000009045"/>
    </source>
</evidence>
<proteinExistence type="predicted"/>
<dbReference type="HOGENOM" id="CLU_3391379_0_0_5"/>
<geneLocation type="plasmid" evidence="1 2">
    <name>pSmeSM11d</name>
</geneLocation>
<name>F7XJS7_SINMM</name>
<dbReference type="Proteomes" id="UP000009045">
    <property type="component" value="Plasmid pSmeSM11d"/>
</dbReference>
<organism evidence="1 2">
    <name type="scientific">Sinorhizobium meliloti (strain SM11)</name>
    <dbReference type="NCBI Taxonomy" id="707241"/>
    <lineage>
        <taxon>Bacteria</taxon>
        <taxon>Pseudomonadati</taxon>
        <taxon>Pseudomonadota</taxon>
        <taxon>Alphaproteobacteria</taxon>
        <taxon>Hyphomicrobiales</taxon>
        <taxon>Rhizobiaceae</taxon>
        <taxon>Sinorhizobium/Ensifer group</taxon>
        <taxon>Sinorhizobium</taxon>
    </lineage>
</organism>
<protein>
    <submittedName>
        <fullName evidence="1">Uncharacterized protein</fullName>
    </submittedName>
</protein>
<dbReference type="KEGG" id="smx:SM11_pD0423"/>
<accession>F7XJS7</accession>
<sequence length="32" mass="3538">MTQGSVETAGIYPPFHDVIAPKGVQRMKHQTL</sequence>